<dbReference type="Gene3D" id="3.30.40.10">
    <property type="entry name" value="Zinc/RING finger domain, C3HC4 (zinc finger)"/>
    <property type="match status" value="1"/>
</dbReference>
<proteinExistence type="predicted"/>
<keyword evidence="2" id="KW-0175">Coiled coil</keyword>
<keyword evidence="1" id="KW-0863">Zinc-finger</keyword>
<reference evidence="5" key="1">
    <citation type="submission" date="2022-01" db="EMBL/GenBank/DDBJ databases">
        <title>Comparative genomics reveals a dynamic genome evolution in the ectomycorrhizal milk-cap (Lactarius) mushrooms.</title>
        <authorList>
            <consortium name="DOE Joint Genome Institute"/>
            <person name="Lebreton A."/>
            <person name="Tang N."/>
            <person name="Kuo A."/>
            <person name="LaButti K."/>
            <person name="Drula E."/>
            <person name="Barry K."/>
            <person name="Clum A."/>
            <person name="Lipzen A."/>
            <person name="Mousain D."/>
            <person name="Ng V."/>
            <person name="Wang R."/>
            <person name="Wang X."/>
            <person name="Dai Y."/>
            <person name="Henrissat B."/>
            <person name="Grigoriev I.V."/>
            <person name="Guerin-Laguette A."/>
            <person name="Yu F."/>
            <person name="Martin F.M."/>
        </authorList>
    </citation>
    <scope>NUCLEOTIDE SEQUENCE</scope>
    <source>
        <strain evidence="5">QP</strain>
    </source>
</reference>
<dbReference type="PROSITE" id="PS50089">
    <property type="entry name" value="ZF_RING_2"/>
    <property type="match status" value="1"/>
</dbReference>
<feature type="compositionally biased region" description="Polar residues" evidence="3">
    <location>
        <begin position="297"/>
        <end position="319"/>
    </location>
</feature>
<dbReference type="GO" id="GO:0008270">
    <property type="term" value="F:zinc ion binding"/>
    <property type="evidence" value="ECO:0007669"/>
    <property type="project" value="UniProtKB-KW"/>
</dbReference>
<feature type="domain" description="RING-type" evidence="4">
    <location>
        <begin position="10"/>
        <end position="56"/>
    </location>
</feature>
<dbReference type="InterPro" id="IPR013083">
    <property type="entry name" value="Znf_RING/FYVE/PHD"/>
</dbReference>
<feature type="compositionally biased region" description="Low complexity" evidence="3">
    <location>
        <begin position="260"/>
        <end position="282"/>
    </location>
</feature>
<sequence>MLTLEPGSLCDVCADEFSPRNLPHCIPCGHVLCLSCCNNILEKTTSRLSPACPFCREQFTRSTVRLIRIDFNGPSSGWSTPRRSPNSPRPPLIEDDFPNDLLLKASAPHYPDFGEARARDGRVLESKVARVASKKCSVEEVTALQQEVDRWLTEVTSADASSALYLSSLLLKAILANHVAFSDAAKTAKHAETSLKLKVDELEHERARLEVELHKQKVQYNQKVQECHSLRTELGRFVATPSTPAVSTASSAASAHAGLSSASRSSASPPSSRVASPTASPSYIPNIASPLSRLGHSRSTSVTPTRSASVAPTSPTRSASIAPPRISTPGYPSTAHRSATPALSSFRSSTPASPSPIRKSRTMSMSQQHPPPLPSSDRWPASLIAAASKPSAPAAASRPLGPRVPTRG</sequence>
<protein>
    <recommendedName>
        <fullName evidence="4">RING-type domain-containing protein</fullName>
    </recommendedName>
</protein>
<keyword evidence="1" id="KW-0862">Zinc</keyword>
<feature type="compositionally biased region" description="Low complexity" evidence="3">
    <location>
        <begin position="344"/>
        <end position="356"/>
    </location>
</feature>
<accession>A0AAD4QG29</accession>
<evidence type="ECO:0000313" key="5">
    <source>
        <dbReference type="EMBL" id="KAH8996640.1"/>
    </source>
</evidence>
<dbReference type="SUPFAM" id="SSF57850">
    <property type="entry name" value="RING/U-box"/>
    <property type="match status" value="1"/>
</dbReference>
<dbReference type="Proteomes" id="UP001201163">
    <property type="component" value="Unassembled WGS sequence"/>
</dbReference>
<feature type="region of interest" description="Disordered" evidence="3">
    <location>
        <begin position="260"/>
        <end position="408"/>
    </location>
</feature>
<feature type="coiled-coil region" evidence="2">
    <location>
        <begin position="192"/>
        <end position="219"/>
    </location>
</feature>
<feature type="compositionally biased region" description="Low complexity" evidence="3">
    <location>
        <begin position="380"/>
        <end position="399"/>
    </location>
</feature>
<dbReference type="AlphaFoldDB" id="A0AAD4QG29"/>
<evidence type="ECO:0000259" key="4">
    <source>
        <dbReference type="PROSITE" id="PS50089"/>
    </source>
</evidence>
<dbReference type="EMBL" id="JAKELL010000008">
    <property type="protein sequence ID" value="KAH8996640.1"/>
    <property type="molecule type" value="Genomic_DNA"/>
</dbReference>
<evidence type="ECO:0000256" key="1">
    <source>
        <dbReference type="PROSITE-ProRule" id="PRU00175"/>
    </source>
</evidence>
<evidence type="ECO:0000313" key="6">
    <source>
        <dbReference type="Proteomes" id="UP001201163"/>
    </source>
</evidence>
<keyword evidence="6" id="KW-1185">Reference proteome</keyword>
<organism evidence="5 6">
    <name type="scientific">Lactarius akahatsu</name>
    <dbReference type="NCBI Taxonomy" id="416441"/>
    <lineage>
        <taxon>Eukaryota</taxon>
        <taxon>Fungi</taxon>
        <taxon>Dikarya</taxon>
        <taxon>Basidiomycota</taxon>
        <taxon>Agaricomycotina</taxon>
        <taxon>Agaricomycetes</taxon>
        <taxon>Russulales</taxon>
        <taxon>Russulaceae</taxon>
        <taxon>Lactarius</taxon>
    </lineage>
</organism>
<comment type="caution">
    <text evidence="5">The sequence shown here is derived from an EMBL/GenBank/DDBJ whole genome shotgun (WGS) entry which is preliminary data.</text>
</comment>
<evidence type="ECO:0000256" key="3">
    <source>
        <dbReference type="SAM" id="MobiDB-lite"/>
    </source>
</evidence>
<gene>
    <name evidence="5" type="ORF">EDB92DRAFT_2083581</name>
</gene>
<dbReference type="InterPro" id="IPR001841">
    <property type="entry name" value="Znf_RING"/>
</dbReference>
<evidence type="ECO:0000256" key="2">
    <source>
        <dbReference type="SAM" id="Coils"/>
    </source>
</evidence>
<name>A0AAD4QG29_9AGAM</name>
<keyword evidence="1" id="KW-0479">Metal-binding</keyword>